<dbReference type="EMBL" id="CAJVPV010001611">
    <property type="protein sequence ID" value="CAG8502665.1"/>
    <property type="molecule type" value="Genomic_DNA"/>
</dbReference>
<keyword evidence="1" id="KW-1133">Transmembrane helix</keyword>
<organism evidence="2 3">
    <name type="scientific">Acaulospora morrowiae</name>
    <dbReference type="NCBI Taxonomy" id="94023"/>
    <lineage>
        <taxon>Eukaryota</taxon>
        <taxon>Fungi</taxon>
        <taxon>Fungi incertae sedis</taxon>
        <taxon>Mucoromycota</taxon>
        <taxon>Glomeromycotina</taxon>
        <taxon>Glomeromycetes</taxon>
        <taxon>Diversisporales</taxon>
        <taxon>Acaulosporaceae</taxon>
        <taxon>Acaulospora</taxon>
    </lineage>
</organism>
<dbReference type="AlphaFoldDB" id="A0A9N9F1U6"/>
<reference evidence="2" key="1">
    <citation type="submission" date="2021-06" db="EMBL/GenBank/DDBJ databases">
        <authorList>
            <person name="Kallberg Y."/>
            <person name="Tangrot J."/>
            <person name="Rosling A."/>
        </authorList>
    </citation>
    <scope>NUCLEOTIDE SEQUENCE</scope>
    <source>
        <strain evidence="2">CL551</strain>
    </source>
</reference>
<protein>
    <submittedName>
        <fullName evidence="2">9997_t:CDS:1</fullName>
    </submittedName>
</protein>
<evidence type="ECO:0000313" key="2">
    <source>
        <dbReference type="EMBL" id="CAG8502665.1"/>
    </source>
</evidence>
<evidence type="ECO:0000313" key="3">
    <source>
        <dbReference type="Proteomes" id="UP000789342"/>
    </source>
</evidence>
<proteinExistence type="predicted"/>
<dbReference type="Proteomes" id="UP000789342">
    <property type="component" value="Unassembled WGS sequence"/>
</dbReference>
<keyword evidence="1" id="KW-0472">Membrane</keyword>
<gene>
    <name evidence="2" type="ORF">AMORRO_LOCUS3330</name>
</gene>
<accession>A0A9N9F1U6</accession>
<feature type="transmembrane region" description="Helical" evidence="1">
    <location>
        <begin position="6"/>
        <end position="25"/>
    </location>
</feature>
<keyword evidence="3" id="KW-1185">Reference proteome</keyword>
<keyword evidence="1" id="KW-0812">Transmembrane</keyword>
<name>A0A9N9F1U6_9GLOM</name>
<comment type="caution">
    <text evidence="2">The sequence shown here is derived from an EMBL/GenBank/DDBJ whole genome shotgun (WGS) entry which is preliminary data.</text>
</comment>
<evidence type="ECO:0000256" key="1">
    <source>
        <dbReference type="SAM" id="Phobius"/>
    </source>
</evidence>
<sequence>MELCKIQFLIFAIWLNIAVNNYIIIATDILKQKAKDFAVYFDINYFMESAG</sequence>